<proteinExistence type="predicted"/>
<gene>
    <name evidence="1" type="ORF">E9998_07270</name>
</gene>
<organism evidence="1 2">
    <name type="scientific">Glycomyces paridis</name>
    <dbReference type="NCBI Taxonomy" id="2126555"/>
    <lineage>
        <taxon>Bacteria</taxon>
        <taxon>Bacillati</taxon>
        <taxon>Actinomycetota</taxon>
        <taxon>Actinomycetes</taxon>
        <taxon>Glycomycetales</taxon>
        <taxon>Glycomycetaceae</taxon>
        <taxon>Glycomyces</taxon>
    </lineage>
</organism>
<dbReference type="Proteomes" id="UP000305792">
    <property type="component" value="Unassembled WGS sequence"/>
</dbReference>
<dbReference type="EMBL" id="STGX01000004">
    <property type="protein sequence ID" value="THV30163.1"/>
    <property type="molecule type" value="Genomic_DNA"/>
</dbReference>
<accession>A0A4S8PHT7</accession>
<protein>
    <recommendedName>
        <fullName evidence="3">SMI1/KNR4 family protein</fullName>
    </recommendedName>
</protein>
<dbReference type="OrthoDB" id="5572373at2"/>
<reference evidence="1 2" key="1">
    <citation type="journal article" date="2018" name="Int. J. Syst. Evol. Microbiol.">
        <title>Glycomyces paridis sp. nov., isolated from the medicinal plant Paris polyphylla.</title>
        <authorList>
            <person name="Fang X.M."/>
            <person name="Bai J.L."/>
            <person name="Su J."/>
            <person name="Zhao L.L."/>
            <person name="Liu H.Y."/>
            <person name="Ma B.P."/>
            <person name="Zhang Y.Q."/>
            <person name="Yu L.Y."/>
        </authorList>
    </citation>
    <scope>NUCLEOTIDE SEQUENCE [LARGE SCALE GENOMIC DNA]</scope>
    <source>
        <strain evidence="1 2">CPCC 204357</strain>
    </source>
</reference>
<evidence type="ECO:0000313" key="2">
    <source>
        <dbReference type="Proteomes" id="UP000305792"/>
    </source>
</evidence>
<name>A0A4S8PHT7_9ACTN</name>
<dbReference type="RefSeq" id="WP_136529036.1">
    <property type="nucleotide sequence ID" value="NZ_STGX01000004.1"/>
</dbReference>
<evidence type="ECO:0008006" key="3">
    <source>
        <dbReference type="Google" id="ProtNLM"/>
    </source>
</evidence>
<dbReference type="AlphaFoldDB" id="A0A4S8PHT7"/>
<evidence type="ECO:0000313" key="1">
    <source>
        <dbReference type="EMBL" id="THV30163.1"/>
    </source>
</evidence>
<sequence length="322" mass="35577">MSGPPNFAFEPPRTDPCDGAASCADLRVHVHLWIEHGNLSSADRPVLDYASAWARARDARRDADGAEVRGADGTVCCTLERDGDRVRVRSGERTGAFDLAGLDAFVERVAQRACSLLYALHPHLVDDPSLLAFREDLGIGPPRVAPVADADLRALAEATLMQPYPYAVDWEAVRAATGFGVPADYRALVERFGPGAFDYYLHVLAPGAELDAHDSAKRALWWDEYLAEYWEQSPKDLPERLRGKAFTILNWGVTEDGAHLFWIAEEGVAPERWPVAIHTTEGQRWEFYEESTTAVLAALAHGESPTDLIPAFDVTAIYHPLW</sequence>
<keyword evidence="2" id="KW-1185">Reference proteome</keyword>
<comment type="caution">
    <text evidence="1">The sequence shown here is derived from an EMBL/GenBank/DDBJ whole genome shotgun (WGS) entry which is preliminary data.</text>
</comment>